<feature type="domain" description="RecX first three-helical" evidence="7">
    <location>
        <begin position="44"/>
        <end position="80"/>
    </location>
</feature>
<evidence type="ECO:0000256" key="2">
    <source>
        <dbReference type="ARBA" id="ARBA00009695"/>
    </source>
</evidence>
<dbReference type="GO" id="GO:0005737">
    <property type="term" value="C:cytoplasm"/>
    <property type="evidence" value="ECO:0007669"/>
    <property type="project" value="UniProtKB-SubCell"/>
</dbReference>
<dbReference type="InterPro" id="IPR053926">
    <property type="entry name" value="RecX_HTH_1st"/>
</dbReference>
<name>A0A426Q1P8_9CORY</name>
<feature type="domain" description="RecX second three-helical" evidence="6">
    <location>
        <begin position="89"/>
        <end position="130"/>
    </location>
</feature>
<evidence type="ECO:0000259" key="7">
    <source>
        <dbReference type="Pfam" id="PF21982"/>
    </source>
</evidence>
<evidence type="ECO:0000256" key="3">
    <source>
        <dbReference type="ARBA" id="ARBA00018111"/>
    </source>
</evidence>
<dbReference type="Gene3D" id="1.10.10.10">
    <property type="entry name" value="Winged helix-like DNA-binding domain superfamily/Winged helix DNA-binding domain"/>
    <property type="match status" value="2"/>
</dbReference>
<dbReference type="InterPro" id="IPR053924">
    <property type="entry name" value="RecX_HTH_2nd"/>
</dbReference>
<evidence type="ECO:0000313" key="9">
    <source>
        <dbReference type="Proteomes" id="UP000276526"/>
    </source>
</evidence>
<dbReference type="PANTHER" id="PTHR33602">
    <property type="entry name" value="REGULATORY PROTEIN RECX FAMILY PROTEIN"/>
    <property type="match status" value="1"/>
</dbReference>
<reference evidence="8 9" key="1">
    <citation type="submission" date="2018-01" db="EMBL/GenBank/DDBJ databases">
        <title>Twenty Corynebacterium bovis Genomes.</title>
        <authorList>
            <person name="Gulvik C.A."/>
        </authorList>
    </citation>
    <scope>NUCLEOTIDE SEQUENCE [LARGE SCALE GENOMIC DNA]</scope>
    <source>
        <strain evidence="8 9">F6900</strain>
    </source>
</reference>
<evidence type="ECO:0000256" key="1">
    <source>
        <dbReference type="ARBA" id="ARBA00004496"/>
    </source>
</evidence>
<evidence type="ECO:0000256" key="5">
    <source>
        <dbReference type="HAMAP-Rule" id="MF_01114"/>
    </source>
</evidence>
<dbReference type="AlphaFoldDB" id="A0A426Q1P8"/>
<dbReference type="Pfam" id="PF02631">
    <property type="entry name" value="RecX_HTH2"/>
    <property type="match status" value="1"/>
</dbReference>
<dbReference type="RefSeq" id="WP_125172586.1">
    <property type="nucleotide sequence ID" value="NZ_JAPJOD010000040.1"/>
</dbReference>
<gene>
    <name evidence="5" type="primary">recX</name>
    <name evidence="8" type="ORF">CXF48_00790</name>
</gene>
<dbReference type="InterPro" id="IPR036388">
    <property type="entry name" value="WH-like_DNA-bd_sf"/>
</dbReference>
<comment type="function">
    <text evidence="5">Modulates RecA activity.</text>
</comment>
<protein>
    <recommendedName>
        <fullName evidence="3 5">Regulatory protein RecX</fullName>
    </recommendedName>
</protein>
<comment type="caution">
    <text evidence="8">The sequence shown here is derived from an EMBL/GenBank/DDBJ whole genome shotgun (WGS) entry which is preliminary data.</text>
</comment>
<organism evidence="8 9">
    <name type="scientific">Corynebacterium bovis</name>
    <dbReference type="NCBI Taxonomy" id="36808"/>
    <lineage>
        <taxon>Bacteria</taxon>
        <taxon>Bacillati</taxon>
        <taxon>Actinomycetota</taxon>
        <taxon>Actinomycetes</taxon>
        <taxon>Mycobacteriales</taxon>
        <taxon>Corynebacteriaceae</taxon>
        <taxon>Corynebacterium</taxon>
    </lineage>
</organism>
<keyword evidence="4 5" id="KW-0963">Cytoplasm</keyword>
<dbReference type="EMBL" id="PQNK01000001">
    <property type="protein sequence ID" value="RRO87939.1"/>
    <property type="molecule type" value="Genomic_DNA"/>
</dbReference>
<dbReference type="HAMAP" id="MF_01114">
    <property type="entry name" value="RecX"/>
    <property type="match status" value="1"/>
</dbReference>
<comment type="subcellular location">
    <subcellularLocation>
        <location evidence="1 5">Cytoplasm</location>
    </subcellularLocation>
</comment>
<evidence type="ECO:0000313" key="8">
    <source>
        <dbReference type="EMBL" id="RRO87939.1"/>
    </source>
</evidence>
<accession>A0A426Q1P8</accession>
<dbReference type="Proteomes" id="UP000276526">
    <property type="component" value="Unassembled WGS sequence"/>
</dbReference>
<dbReference type="GO" id="GO:0006282">
    <property type="term" value="P:regulation of DNA repair"/>
    <property type="evidence" value="ECO:0007669"/>
    <property type="project" value="UniProtKB-UniRule"/>
</dbReference>
<evidence type="ECO:0000259" key="6">
    <source>
        <dbReference type="Pfam" id="PF02631"/>
    </source>
</evidence>
<proteinExistence type="inferred from homology"/>
<evidence type="ECO:0000256" key="4">
    <source>
        <dbReference type="ARBA" id="ARBA00022490"/>
    </source>
</evidence>
<dbReference type="Pfam" id="PF21982">
    <property type="entry name" value="RecX_HTH1"/>
    <property type="match status" value="1"/>
</dbReference>
<comment type="similarity">
    <text evidence="2 5">Belongs to the RecX family.</text>
</comment>
<dbReference type="InterPro" id="IPR003783">
    <property type="entry name" value="Regulatory_RecX"/>
</dbReference>
<dbReference type="PANTHER" id="PTHR33602:SF1">
    <property type="entry name" value="REGULATORY PROTEIN RECX FAMILY PROTEIN"/>
    <property type="match status" value="1"/>
</dbReference>
<sequence>MAEDSAQSETIARLKAAVEAYGTGEGPFAPLIDEREEEILAPVKARARRLVDHRDRSAHELRTRLTDAGFDDRAVSAVVDACVANGMVDDARFAREWVRQRHRNQHRSAAVLRRELRDKGVDHGVIEDALAQVTADDEREAVRLLVGRRAASVKRVPRDRTAYDRELRRVVGVAARRGFPEGLSLAMAREALDARIAELGGERRGGTV</sequence>